<dbReference type="InterPro" id="IPR003607">
    <property type="entry name" value="HD/PDEase_dom"/>
</dbReference>
<dbReference type="InterPro" id="IPR045865">
    <property type="entry name" value="ACT-like_dom_sf"/>
</dbReference>
<dbReference type="InterPro" id="IPR012676">
    <property type="entry name" value="TGS-like"/>
</dbReference>
<dbReference type="InterPro" id="IPR043519">
    <property type="entry name" value="NT_sf"/>
</dbReference>
<dbReference type="SUPFAM" id="SSF81271">
    <property type="entry name" value="TGS-like"/>
    <property type="match status" value="1"/>
</dbReference>
<keyword evidence="7" id="KW-1185">Reference proteome</keyword>
<evidence type="ECO:0008006" key="8">
    <source>
        <dbReference type="Google" id="ProtNLM"/>
    </source>
</evidence>
<feature type="domain" description="TGS" evidence="5">
    <location>
        <begin position="433"/>
        <end position="505"/>
    </location>
</feature>
<dbReference type="CDD" id="cd05399">
    <property type="entry name" value="NT_Rel-Spo_like"/>
    <property type="match status" value="1"/>
</dbReference>
<dbReference type="Proteomes" id="UP000612362">
    <property type="component" value="Unassembled WGS sequence"/>
</dbReference>
<evidence type="ECO:0000259" key="4">
    <source>
        <dbReference type="PROSITE" id="PS51671"/>
    </source>
</evidence>
<comment type="function">
    <text evidence="2">In eubacteria ppGpp (guanosine 3'-diphosphate 5'-diphosphate) is a mediator of the stringent response that coordinates a variety of cellular activities in response to changes in nutritional abundance.</text>
</comment>
<feature type="region of interest" description="Disordered" evidence="3">
    <location>
        <begin position="543"/>
        <end position="571"/>
    </location>
</feature>
<feature type="compositionally biased region" description="Basic and acidic residues" evidence="3">
    <location>
        <begin position="543"/>
        <end position="562"/>
    </location>
</feature>
<dbReference type="InterPro" id="IPR002912">
    <property type="entry name" value="ACT_dom"/>
</dbReference>
<dbReference type="PANTHER" id="PTHR21262">
    <property type="entry name" value="GUANOSINE-3',5'-BIS DIPHOSPHATE 3'-PYROPHOSPHOHYDROLASE"/>
    <property type="match status" value="1"/>
</dbReference>
<dbReference type="PROSITE" id="PS51671">
    <property type="entry name" value="ACT"/>
    <property type="match status" value="1"/>
</dbReference>
<dbReference type="RefSeq" id="WP_220196198.1">
    <property type="nucleotide sequence ID" value="NZ_BNJF01000002.1"/>
</dbReference>
<evidence type="ECO:0000313" key="6">
    <source>
        <dbReference type="EMBL" id="GHO46848.1"/>
    </source>
</evidence>
<dbReference type="Pfam" id="PF13291">
    <property type="entry name" value="ACT_4"/>
    <property type="match status" value="1"/>
</dbReference>
<evidence type="ECO:0000313" key="7">
    <source>
        <dbReference type="Proteomes" id="UP000612362"/>
    </source>
</evidence>
<dbReference type="Pfam" id="PF13328">
    <property type="entry name" value="HD_4"/>
    <property type="match status" value="1"/>
</dbReference>
<dbReference type="SUPFAM" id="SSF55021">
    <property type="entry name" value="ACT-like"/>
    <property type="match status" value="1"/>
</dbReference>
<organism evidence="6 7">
    <name type="scientific">Ktedonospora formicarum</name>
    <dbReference type="NCBI Taxonomy" id="2778364"/>
    <lineage>
        <taxon>Bacteria</taxon>
        <taxon>Bacillati</taxon>
        <taxon>Chloroflexota</taxon>
        <taxon>Ktedonobacteria</taxon>
        <taxon>Ktedonobacterales</taxon>
        <taxon>Ktedonobacteraceae</taxon>
        <taxon>Ktedonospora</taxon>
    </lineage>
</organism>
<sequence length="713" mass="80469">MQFTLDSIQPPHLRQTNKAHNANVQSLVTFADLQHVLHSYIVSERHRQRIQSAYELAEKAHRGVRRQSGEPYIQHPLEVALLLAEMYIDADGIIAALLHDVVEDTDYTLDDLRQAFGSQVTIIVDGVTKFTALARTQGEISGPSPDEKRRSYAETVRKLLVAMAEEPRVIALKIADRVHNMRTLVATSPAHQRKTSLETREIYIPLAKRLGMARAQAELEDLAFLYLDPERYAALLQDVKENMEYRLPLLNEIGSTLQTELQRAGLHATIQVCQKHLVSIKRKLEFGPLQPLEQIHDLLSLRILVETDRECYMALGRVHSLWKAKDGCIKDYIATPKLNGYQSLHTTVFALGKSLIEMQIRTPDMQRTADYGLASYWYLQERLRKEGQEKASTSSWWLSYREMVSWITQLRQWQRELPQNTDEFVEAFKADTFQEQIFVFTPKGEVKDLPGGSTPLDMAYRIHPDLGNHCAGARVTTINQHGLLDTRLVPLDYELKDGEIVDIQIHSDIHPTREWLLFARTAAARSAIRRALQTLDRSKLLHLKQEPPSDLPEKADQREKESFPPSPNARATRLASCCAPLPGDPIIGAILPQEDFIVHQLSCKQIDQARQNTAAQLIKVDWESIHAESYLVPVLIRAHDRAGLIRDISIVIADANLNMTSVASASSHGSASITVTIQFEASEHFLAQLASILHQLQGVKNVIEAQRASNSSS</sequence>
<dbReference type="AlphaFoldDB" id="A0A8J3I6N6"/>
<dbReference type="InterPro" id="IPR012675">
    <property type="entry name" value="Beta-grasp_dom_sf"/>
</dbReference>
<feature type="domain" description="ACT" evidence="4">
    <location>
        <begin position="633"/>
        <end position="710"/>
    </location>
</feature>
<evidence type="ECO:0000259" key="5">
    <source>
        <dbReference type="PROSITE" id="PS51880"/>
    </source>
</evidence>
<reference evidence="6" key="1">
    <citation type="submission" date="2020-10" db="EMBL/GenBank/DDBJ databases">
        <title>Taxonomic study of unclassified bacteria belonging to the class Ktedonobacteria.</title>
        <authorList>
            <person name="Yabe S."/>
            <person name="Wang C.M."/>
            <person name="Zheng Y."/>
            <person name="Sakai Y."/>
            <person name="Cavaletti L."/>
            <person name="Monciardini P."/>
            <person name="Donadio S."/>
        </authorList>
    </citation>
    <scope>NUCLEOTIDE SEQUENCE</scope>
    <source>
        <strain evidence="6">SOSP1-1</strain>
    </source>
</reference>
<proteinExistence type="inferred from homology"/>
<dbReference type="InterPro" id="IPR007685">
    <property type="entry name" value="RelA_SpoT"/>
</dbReference>
<dbReference type="InterPro" id="IPR033655">
    <property type="entry name" value="TGS_RelA/SpoT"/>
</dbReference>
<dbReference type="Gene3D" id="1.10.3210.10">
    <property type="entry name" value="Hypothetical protein af1432"/>
    <property type="match status" value="1"/>
</dbReference>
<dbReference type="CDD" id="cd00077">
    <property type="entry name" value="HDc"/>
    <property type="match status" value="1"/>
</dbReference>
<comment type="similarity">
    <text evidence="2">Belongs to the relA/spoT family.</text>
</comment>
<evidence type="ECO:0000256" key="3">
    <source>
        <dbReference type="SAM" id="MobiDB-lite"/>
    </source>
</evidence>
<accession>A0A8J3I6N6</accession>
<dbReference type="PANTHER" id="PTHR21262:SF31">
    <property type="entry name" value="GTP PYROPHOSPHOKINASE"/>
    <property type="match status" value="1"/>
</dbReference>
<dbReference type="InterPro" id="IPR004811">
    <property type="entry name" value="RelA/Spo_fam"/>
</dbReference>
<gene>
    <name evidence="6" type="ORF">KSX_50110</name>
</gene>
<evidence type="ECO:0000256" key="2">
    <source>
        <dbReference type="RuleBase" id="RU003847"/>
    </source>
</evidence>
<dbReference type="Gene3D" id="3.30.460.10">
    <property type="entry name" value="Beta Polymerase, domain 2"/>
    <property type="match status" value="1"/>
</dbReference>
<dbReference type="PROSITE" id="PS51880">
    <property type="entry name" value="TGS"/>
    <property type="match status" value="1"/>
</dbReference>
<evidence type="ECO:0000256" key="1">
    <source>
        <dbReference type="ARBA" id="ARBA00025704"/>
    </source>
</evidence>
<dbReference type="SUPFAM" id="SSF81301">
    <property type="entry name" value="Nucleotidyltransferase"/>
    <property type="match status" value="1"/>
</dbReference>
<dbReference type="SMART" id="SM00954">
    <property type="entry name" value="RelA_SpoT"/>
    <property type="match status" value="1"/>
</dbReference>
<dbReference type="SUPFAM" id="SSF109604">
    <property type="entry name" value="HD-domain/PDEase-like"/>
    <property type="match status" value="1"/>
</dbReference>
<protein>
    <recommendedName>
        <fullName evidence="8">GTP pyrophosphokinase</fullName>
    </recommendedName>
</protein>
<dbReference type="Pfam" id="PF04607">
    <property type="entry name" value="RelA_SpoT"/>
    <property type="match status" value="1"/>
</dbReference>
<dbReference type="CDD" id="cd01668">
    <property type="entry name" value="TGS_RSH"/>
    <property type="match status" value="1"/>
</dbReference>
<comment type="caution">
    <text evidence="6">The sequence shown here is derived from an EMBL/GenBank/DDBJ whole genome shotgun (WGS) entry which is preliminary data.</text>
</comment>
<dbReference type="FunFam" id="3.10.20.30:FF:000002">
    <property type="entry name" value="GTP pyrophosphokinase (RelA/SpoT)"/>
    <property type="match status" value="1"/>
</dbReference>
<dbReference type="SMART" id="SM00471">
    <property type="entry name" value="HDc"/>
    <property type="match status" value="1"/>
</dbReference>
<dbReference type="GO" id="GO:0015969">
    <property type="term" value="P:guanosine tetraphosphate metabolic process"/>
    <property type="evidence" value="ECO:0007669"/>
    <property type="project" value="InterPro"/>
</dbReference>
<dbReference type="Gene3D" id="3.10.20.30">
    <property type="match status" value="1"/>
</dbReference>
<dbReference type="Gene3D" id="3.30.70.260">
    <property type="match status" value="1"/>
</dbReference>
<dbReference type="FunFam" id="1.10.3210.10:FF:000001">
    <property type="entry name" value="GTP pyrophosphokinase RelA"/>
    <property type="match status" value="1"/>
</dbReference>
<comment type="pathway">
    <text evidence="1">Purine metabolism.</text>
</comment>
<dbReference type="NCBIfam" id="TIGR00691">
    <property type="entry name" value="spoT_relA"/>
    <property type="match status" value="1"/>
</dbReference>
<dbReference type="Pfam" id="PF02824">
    <property type="entry name" value="TGS"/>
    <property type="match status" value="1"/>
</dbReference>
<dbReference type="EMBL" id="BNJF01000002">
    <property type="protein sequence ID" value="GHO46848.1"/>
    <property type="molecule type" value="Genomic_DNA"/>
</dbReference>
<dbReference type="GO" id="GO:0005886">
    <property type="term" value="C:plasma membrane"/>
    <property type="evidence" value="ECO:0007669"/>
    <property type="project" value="TreeGrafter"/>
</dbReference>
<name>A0A8J3I6N6_9CHLR</name>
<dbReference type="InterPro" id="IPR004095">
    <property type="entry name" value="TGS"/>
</dbReference>